<reference evidence="1 2" key="1">
    <citation type="submission" date="2019-07" db="EMBL/GenBank/DDBJ databases">
        <title>De Novo Assembly of kiwifruit Actinidia rufa.</title>
        <authorList>
            <person name="Sugita-Konishi S."/>
            <person name="Sato K."/>
            <person name="Mori E."/>
            <person name="Abe Y."/>
            <person name="Kisaki G."/>
            <person name="Hamano K."/>
            <person name="Suezawa K."/>
            <person name="Otani M."/>
            <person name="Fukuda T."/>
            <person name="Manabe T."/>
            <person name="Gomi K."/>
            <person name="Tabuchi M."/>
            <person name="Akimitsu K."/>
            <person name="Kataoka I."/>
        </authorList>
    </citation>
    <scope>NUCLEOTIDE SEQUENCE [LARGE SCALE GENOMIC DNA]</scope>
    <source>
        <strain evidence="2">cv. Fuchu</strain>
    </source>
</reference>
<dbReference type="OrthoDB" id="1932977at2759"/>
<name>A0A7J0FXA7_9ERIC</name>
<comment type="caution">
    <text evidence="1">The sequence shown here is derived from an EMBL/GenBank/DDBJ whole genome shotgun (WGS) entry which is preliminary data.</text>
</comment>
<dbReference type="EMBL" id="BJWL01000015">
    <property type="protein sequence ID" value="GFZ03331.1"/>
    <property type="molecule type" value="Genomic_DNA"/>
</dbReference>
<organism evidence="1 2">
    <name type="scientific">Actinidia rufa</name>
    <dbReference type="NCBI Taxonomy" id="165716"/>
    <lineage>
        <taxon>Eukaryota</taxon>
        <taxon>Viridiplantae</taxon>
        <taxon>Streptophyta</taxon>
        <taxon>Embryophyta</taxon>
        <taxon>Tracheophyta</taxon>
        <taxon>Spermatophyta</taxon>
        <taxon>Magnoliopsida</taxon>
        <taxon>eudicotyledons</taxon>
        <taxon>Gunneridae</taxon>
        <taxon>Pentapetalae</taxon>
        <taxon>asterids</taxon>
        <taxon>Ericales</taxon>
        <taxon>Actinidiaceae</taxon>
        <taxon>Actinidia</taxon>
    </lineage>
</organism>
<protein>
    <submittedName>
        <fullName evidence="1">Uncharacterized protein</fullName>
    </submittedName>
</protein>
<proteinExistence type="predicted"/>
<sequence length="94" mass="10827">MGNCLDVFDGGEEEFKTTATFESMTSHLYQGYKPARKGDDENCRGRKVKIVVTREQLELLLRSVEFQSQLVGTQSVWGRRRSWNWRPSLATIAE</sequence>
<evidence type="ECO:0000313" key="2">
    <source>
        <dbReference type="Proteomes" id="UP000585474"/>
    </source>
</evidence>
<accession>A0A7J0FXA7</accession>
<keyword evidence="2" id="KW-1185">Reference proteome</keyword>
<gene>
    <name evidence="1" type="ORF">Acr_15g0019390</name>
</gene>
<evidence type="ECO:0000313" key="1">
    <source>
        <dbReference type="EMBL" id="GFZ03331.1"/>
    </source>
</evidence>
<dbReference type="AlphaFoldDB" id="A0A7J0FXA7"/>
<dbReference type="Proteomes" id="UP000585474">
    <property type="component" value="Unassembled WGS sequence"/>
</dbReference>